<name>A0A085MAR5_9BILA</name>
<dbReference type="AlphaFoldDB" id="A0A085MAR5"/>
<dbReference type="Proteomes" id="UP000030764">
    <property type="component" value="Unassembled WGS sequence"/>
</dbReference>
<keyword evidence="2" id="KW-1185">Reference proteome</keyword>
<protein>
    <submittedName>
        <fullName evidence="1">Uncharacterized protein</fullName>
    </submittedName>
</protein>
<gene>
    <name evidence="1" type="ORF">M513_04853</name>
</gene>
<proteinExistence type="predicted"/>
<reference evidence="1 2" key="1">
    <citation type="journal article" date="2014" name="Nat. Genet.">
        <title>Genome and transcriptome of the porcine whipworm Trichuris suis.</title>
        <authorList>
            <person name="Jex A.R."/>
            <person name="Nejsum P."/>
            <person name="Schwarz E.M."/>
            <person name="Hu L."/>
            <person name="Young N.D."/>
            <person name="Hall R.S."/>
            <person name="Korhonen P.K."/>
            <person name="Liao S."/>
            <person name="Thamsborg S."/>
            <person name="Xia J."/>
            <person name="Xu P."/>
            <person name="Wang S."/>
            <person name="Scheerlinck J.P."/>
            <person name="Hofmann A."/>
            <person name="Sternberg P.W."/>
            <person name="Wang J."/>
            <person name="Gasser R.B."/>
        </authorList>
    </citation>
    <scope>NUCLEOTIDE SEQUENCE [LARGE SCALE GENOMIC DNA]</scope>
    <source>
        <strain evidence="1">DCEP-RM93M</strain>
    </source>
</reference>
<dbReference type="EMBL" id="KL363209">
    <property type="protein sequence ID" value="KFD54311.1"/>
    <property type="molecule type" value="Genomic_DNA"/>
</dbReference>
<organism evidence="1 2">
    <name type="scientific">Trichuris suis</name>
    <name type="common">pig whipworm</name>
    <dbReference type="NCBI Taxonomy" id="68888"/>
    <lineage>
        <taxon>Eukaryota</taxon>
        <taxon>Metazoa</taxon>
        <taxon>Ecdysozoa</taxon>
        <taxon>Nematoda</taxon>
        <taxon>Enoplea</taxon>
        <taxon>Dorylaimia</taxon>
        <taxon>Trichinellida</taxon>
        <taxon>Trichuridae</taxon>
        <taxon>Trichuris</taxon>
    </lineage>
</organism>
<accession>A0A085MAR5</accession>
<sequence length="111" mass="12882">MEVERLTSLGHIHIVFKWMSHGCHPWKMDLIHRRYSSDDDIQKPSFNTLPVGNGSEAAIDCRRLPRVCVHHGQKRENKILQDGSGPDNIAGPYHIAFKWMSHGSHPWKVYW</sequence>
<evidence type="ECO:0000313" key="1">
    <source>
        <dbReference type="EMBL" id="KFD54311.1"/>
    </source>
</evidence>
<evidence type="ECO:0000313" key="2">
    <source>
        <dbReference type="Proteomes" id="UP000030764"/>
    </source>
</evidence>